<keyword evidence="7" id="KW-1185">Reference proteome</keyword>
<dbReference type="FunFam" id="3.40.50.170:FF:000007">
    <property type="entry name" value="Phosphoribosylglycinamide formyltransferase"/>
    <property type="match status" value="1"/>
</dbReference>
<dbReference type="GO" id="GO:0004644">
    <property type="term" value="F:phosphoribosylglycinamide formyltransferase activity"/>
    <property type="evidence" value="ECO:0007669"/>
    <property type="project" value="UniProtKB-UniRule"/>
</dbReference>
<organism evidence="6 7">
    <name type="scientific">Balnearium lithotrophicum</name>
    <dbReference type="NCBI Taxonomy" id="223788"/>
    <lineage>
        <taxon>Bacteria</taxon>
        <taxon>Pseudomonadati</taxon>
        <taxon>Aquificota</taxon>
        <taxon>Aquificia</taxon>
        <taxon>Desulfurobacteriales</taxon>
        <taxon>Desulfurobacteriaceae</taxon>
        <taxon>Balnearium</taxon>
    </lineage>
</organism>
<comment type="pathway">
    <text evidence="1 4">Purine metabolism; IMP biosynthesis via de novo pathway; N(2)-formyl-N(1)-(5-phospho-D-ribosyl)glycinamide from N(1)-(5-phospho-D-ribosyl)glycinamide (10-formyl THF route): step 1/1.</text>
</comment>
<dbReference type="Pfam" id="PF00551">
    <property type="entry name" value="Formyl_trans_N"/>
    <property type="match status" value="1"/>
</dbReference>
<dbReference type="Proteomes" id="UP000317315">
    <property type="component" value="Unassembled WGS sequence"/>
</dbReference>
<evidence type="ECO:0000256" key="2">
    <source>
        <dbReference type="ARBA" id="ARBA00022679"/>
    </source>
</evidence>
<dbReference type="GO" id="GO:0006189">
    <property type="term" value="P:'de novo' IMP biosynthetic process"/>
    <property type="evidence" value="ECO:0007669"/>
    <property type="project" value="UniProtKB-UniRule"/>
</dbReference>
<feature type="binding site" evidence="4">
    <location>
        <position position="64"/>
    </location>
    <ligand>
        <name>(6R)-10-formyltetrahydrofolate</name>
        <dbReference type="ChEBI" id="CHEBI:195366"/>
    </ligand>
</feature>
<dbReference type="GO" id="GO:0005737">
    <property type="term" value="C:cytoplasm"/>
    <property type="evidence" value="ECO:0007669"/>
    <property type="project" value="TreeGrafter"/>
</dbReference>
<evidence type="ECO:0000313" key="6">
    <source>
        <dbReference type="EMBL" id="SMO56878.1"/>
    </source>
</evidence>
<comment type="catalytic activity">
    <reaction evidence="4">
        <text>N(1)-(5-phospho-beta-D-ribosyl)glycinamide + (6R)-10-formyltetrahydrofolate = N(2)-formyl-N(1)-(5-phospho-beta-D-ribosyl)glycinamide + (6S)-5,6,7,8-tetrahydrofolate + H(+)</text>
        <dbReference type="Rhea" id="RHEA:15053"/>
        <dbReference type="ChEBI" id="CHEBI:15378"/>
        <dbReference type="ChEBI" id="CHEBI:57453"/>
        <dbReference type="ChEBI" id="CHEBI:143788"/>
        <dbReference type="ChEBI" id="CHEBI:147286"/>
        <dbReference type="ChEBI" id="CHEBI:195366"/>
        <dbReference type="EC" id="2.1.2.2"/>
    </reaction>
</comment>
<feature type="site" description="Raises pKa of active site His" evidence="4">
    <location>
        <position position="144"/>
    </location>
</feature>
<name>A0A521CBV0_9BACT</name>
<evidence type="ECO:0000259" key="5">
    <source>
        <dbReference type="Pfam" id="PF00551"/>
    </source>
</evidence>
<keyword evidence="2 4" id="KW-0808">Transferase</keyword>
<dbReference type="InterPro" id="IPR002376">
    <property type="entry name" value="Formyl_transf_N"/>
</dbReference>
<protein>
    <recommendedName>
        <fullName evidence="4">Phosphoribosylglycinamide formyltransferase</fullName>
        <ecNumber evidence="4">2.1.2.2</ecNumber>
    </recommendedName>
    <alternativeName>
        <fullName evidence="4">5'-phosphoribosylglycinamide transformylase</fullName>
    </alternativeName>
    <alternativeName>
        <fullName evidence="4">GAR transformylase</fullName>
        <shortName evidence="4">GART</shortName>
    </alternativeName>
</protein>
<dbReference type="AlphaFoldDB" id="A0A521CBV0"/>
<proteinExistence type="inferred from homology"/>
<keyword evidence="3 4" id="KW-0658">Purine biosynthesis</keyword>
<evidence type="ECO:0000313" key="7">
    <source>
        <dbReference type="Proteomes" id="UP000317315"/>
    </source>
</evidence>
<dbReference type="EC" id="2.1.2.2" evidence="4"/>
<sequence length="215" mass="24092">MRVAVLASGRGSNFYQIGKAFKEGKISGEIVVLITNNRKARAIEKAEELGINWVFLNPKSFPSREDYDKKIVEILKFLKVDLVCLAGYMLVVTPVFIDAFPNRILNIHPSLLPSFPGLKPHWQALTYGVKISGATVHIVDKGVDTGPIVVQAAVPVLPEDMEDSLSERILRWEHRIYPQAVKWFVDGRVEVNGRNVLIKKADYSQLPVVPALEDF</sequence>
<gene>
    <name evidence="4" type="primary">purN</name>
    <name evidence="6" type="ORF">SAMN06269117_11147</name>
</gene>
<comment type="caution">
    <text evidence="4">Lacks conserved residue(s) required for the propagation of feature annotation.</text>
</comment>
<dbReference type="SUPFAM" id="SSF53328">
    <property type="entry name" value="Formyltransferase"/>
    <property type="match status" value="1"/>
</dbReference>
<evidence type="ECO:0000256" key="4">
    <source>
        <dbReference type="HAMAP-Rule" id="MF_01930"/>
    </source>
</evidence>
<dbReference type="OrthoDB" id="9806170at2"/>
<dbReference type="UniPathway" id="UPA00074">
    <property type="reaction ID" value="UER00126"/>
</dbReference>
<feature type="binding site" evidence="4">
    <location>
        <position position="106"/>
    </location>
    <ligand>
        <name>(6R)-10-formyltetrahydrofolate</name>
        <dbReference type="ChEBI" id="CHEBI:195366"/>
    </ligand>
</feature>
<dbReference type="Gene3D" id="3.40.50.170">
    <property type="entry name" value="Formyl transferase, N-terminal domain"/>
    <property type="match status" value="1"/>
</dbReference>
<dbReference type="EMBL" id="FXTM01000011">
    <property type="protein sequence ID" value="SMO56878.1"/>
    <property type="molecule type" value="Genomic_DNA"/>
</dbReference>
<dbReference type="NCBIfam" id="TIGR00639">
    <property type="entry name" value="PurN"/>
    <property type="match status" value="1"/>
</dbReference>
<accession>A0A521CBV0</accession>
<dbReference type="RefSeq" id="WP_142935426.1">
    <property type="nucleotide sequence ID" value="NZ_FXTM01000011.1"/>
</dbReference>
<reference evidence="6 7" key="1">
    <citation type="submission" date="2017-05" db="EMBL/GenBank/DDBJ databases">
        <authorList>
            <person name="Varghese N."/>
            <person name="Submissions S."/>
        </authorList>
    </citation>
    <scope>NUCLEOTIDE SEQUENCE [LARGE SCALE GENOMIC DNA]</scope>
    <source>
        <strain evidence="6 7">DSM 16304</strain>
    </source>
</reference>
<comment type="similarity">
    <text evidence="4">Belongs to the GART family.</text>
</comment>
<dbReference type="InterPro" id="IPR036477">
    <property type="entry name" value="Formyl_transf_N_sf"/>
</dbReference>
<feature type="binding site" evidence="4">
    <location>
        <begin position="11"/>
        <end position="13"/>
    </location>
    <ligand>
        <name>N(1)-(5-phospho-beta-D-ribosyl)glycinamide</name>
        <dbReference type="ChEBI" id="CHEBI:143788"/>
    </ligand>
</feature>
<evidence type="ECO:0000256" key="1">
    <source>
        <dbReference type="ARBA" id="ARBA00005054"/>
    </source>
</evidence>
<evidence type="ECO:0000256" key="3">
    <source>
        <dbReference type="ARBA" id="ARBA00022755"/>
    </source>
</evidence>
<comment type="function">
    <text evidence="4">Catalyzes the transfer of a formyl group from 10-formyltetrahydrofolate to 5-phospho-ribosyl-glycinamide (GAR), producing 5-phospho-ribosyl-N-formylglycinamide (FGAR) and tetrahydrofolate.</text>
</comment>
<feature type="active site" description="Proton donor" evidence="4">
    <location>
        <position position="108"/>
    </location>
</feature>
<dbReference type="CDD" id="cd08645">
    <property type="entry name" value="FMT_core_GART"/>
    <property type="match status" value="1"/>
</dbReference>
<dbReference type="PANTHER" id="PTHR43369:SF2">
    <property type="entry name" value="PHOSPHORIBOSYLGLYCINAMIDE FORMYLTRANSFERASE"/>
    <property type="match status" value="1"/>
</dbReference>
<dbReference type="PANTHER" id="PTHR43369">
    <property type="entry name" value="PHOSPHORIBOSYLGLYCINAMIDE FORMYLTRANSFERASE"/>
    <property type="match status" value="1"/>
</dbReference>
<dbReference type="HAMAP" id="MF_01930">
    <property type="entry name" value="PurN"/>
    <property type="match status" value="1"/>
</dbReference>
<feature type="domain" description="Formyl transferase N-terminal" evidence="5">
    <location>
        <begin position="1"/>
        <end position="181"/>
    </location>
</feature>
<dbReference type="InterPro" id="IPR004607">
    <property type="entry name" value="GART"/>
</dbReference>